<dbReference type="InterPro" id="IPR001279">
    <property type="entry name" value="Metallo-B-lactamas"/>
</dbReference>
<keyword evidence="3" id="KW-1185">Reference proteome</keyword>
<evidence type="ECO:0000259" key="1">
    <source>
        <dbReference type="SMART" id="SM00849"/>
    </source>
</evidence>
<dbReference type="AlphaFoldDB" id="M2U6J9"/>
<dbReference type="CDD" id="cd16278">
    <property type="entry name" value="metallo-hydrolase-like_MBL-fold"/>
    <property type="match status" value="1"/>
</dbReference>
<dbReference type="Gene3D" id="1.10.10.10">
    <property type="entry name" value="Winged helix-like DNA-binding domain superfamily/Winged helix DNA-binding domain"/>
    <property type="match status" value="1"/>
</dbReference>
<protein>
    <submittedName>
        <fullName evidence="2">Metallo-beta-lactamase family protein</fullName>
    </submittedName>
</protein>
<organism evidence="2 3">
    <name type="scientific">Pacificimonas flava</name>
    <dbReference type="NCBI Taxonomy" id="1234595"/>
    <lineage>
        <taxon>Bacteria</taxon>
        <taxon>Pseudomonadati</taxon>
        <taxon>Pseudomonadota</taxon>
        <taxon>Alphaproteobacteria</taxon>
        <taxon>Sphingomonadales</taxon>
        <taxon>Sphingosinicellaceae</taxon>
        <taxon>Pacificimonas</taxon>
    </lineage>
</organism>
<dbReference type="SUPFAM" id="SSF56281">
    <property type="entry name" value="Metallo-hydrolase/oxidoreductase"/>
    <property type="match status" value="1"/>
</dbReference>
<feature type="domain" description="Metallo-beta-lactamase" evidence="1">
    <location>
        <begin position="38"/>
        <end position="210"/>
    </location>
</feature>
<dbReference type="RefSeq" id="WP_008600062.1">
    <property type="nucleotide sequence ID" value="NZ_AMRV01000002.1"/>
</dbReference>
<dbReference type="EMBL" id="AMRV01000002">
    <property type="protein sequence ID" value="EMD83628.1"/>
    <property type="molecule type" value="Genomic_DNA"/>
</dbReference>
<dbReference type="Pfam" id="PF00753">
    <property type="entry name" value="Lactamase_B"/>
    <property type="match status" value="1"/>
</dbReference>
<sequence length="294" mass="31871">MIMDVKDAIAAAPYEACERLSPRIRRVLARNPSAFTYLGTGTFIVGSGTVAVIDPGPDEDVHLDAILAATRGEDISHILVTHTHKDHSPLAGRLSEVSGAQIAGCAPLVLEDSGPRSDAAFDTSYAPDRVLADGDSVSGPDWTLTAVHTPGHTSNHLCFALPQEEALFSGDHIMGWSTTVVSPPDGDMTAYLASLKKLQAREDRIYYPTHGAPVTEPRKLVRGYLIHRKQRENQILTLLEDGPQTIETMVKAMYAMVNKALHPAAGRSVLAHLIDLERRGSVVRADETQWRKAA</sequence>
<dbReference type="InterPro" id="IPR041516">
    <property type="entry name" value="LACTB2_WH"/>
</dbReference>
<evidence type="ECO:0000313" key="2">
    <source>
        <dbReference type="EMBL" id="EMD83628.1"/>
    </source>
</evidence>
<comment type="caution">
    <text evidence="2">The sequence shown here is derived from an EMBL/GenBank/DDBJ whole genome shotgun (WGS) entry which is preliminary data.</text>
</comment>
<gene>
    <name evidence="2" type="ORF">C725_0600</name>
</gene>
<dbReference type="PATRIC" id="fig|1234595.3.peg.599"/>
<dbReference type="Gene3D" id="3.60.15.10">
    <property type="entry name" value="Ribonuclease Z/Hydroxyacylglutathione hydrolase-like"/>
    <property type="match status" value="1"/>
</dbReference>
<dbReference type="InterPro" id="IPR036866">
    <property type="entry name" value="RibonucZ/Hydroxyglut_hydro"/>
</dbReference>
<dbReference type="Pfam" id="PF17778">
    <property type="entry name" value="WHD_BLACT"/>
    <property type="match status" value="1"/>
</dbReference>
<dbReference type="InterPro" id="IPR036388">
    <property type="entry name" value="WH-like_DNA-bd_sf"/>
</dbReference>
<name>M2U6J9_9SPHN</name>
<dbReference type="SMART" id="SM00849">
    <property type="entry name" value="Lactamase_B"/>
    <property type="match status" value="1"/>
</dbReference>
<proteinExistence type="predicted"/>
<evidence type="ECO:0000313" key="3">
    <source>
        <dbReference type="Proteomes" id="UP000011717"/>
    </source>
</evidence>
<dbReference type="Proteomes" id="UP000011717">
    <property type="component" value="Unassembled WGS sequence"/>
</dbReference>
<accession>M2U6J9</accession>
<dbReference type="PANTHER" id="PTHR23131:SF0">
    <property type="entry name" value="ENDORIBONUCLEASE LACTB2"/>
    <property type="match status" value="1"/>
</dbReference>
<reference evidence="2 3" key="1">
    <citation type="journal article" date="2013" name="Genome Announc.">
        <title>Draft Genome Sequence of Strain JLT2015T, Belonging to the Family Sphingomonadaceae of the Alphaproteobacteria.</title>
        <authorList>
            <person name="Tang K."/>
            <person name="Liu K."/>
            <person name="Li S."/>
            <person name="Jiao N."/>
        </authorList>
    </citation>
    <scope>NUCLEOTIDE SEQUENCE [LARGE SCALE GENOMIC DNA]</scope>
    <source>
        <strain evidence="2 3">JLT2015</strain>
    </source>
</reference>
<dbReference type="InterPro" id="IPR050662">
    <property type="entry name" value="Sec-metab_biosynth-thioest"/>
</dbReference>
<dbReference type="PANTHER" id="PTHR23131">
    <property type="entry name" value="ENDORIBONUCLEASE LACTB2"/>
    <property type="match status" value="1"/>
</dbReference>